<proteinExistence type="predicted"/>
<reference evidence="1" key="1">
    <citation type="submission" date="2021-03" db="EMBL/GenBank/DDBJ databases">
        <title>Evolutionary priming and transition to the ectomycorrhizal habit in an iconic lineage of mushroom-forming fungi: is preadaptation a requirement?</title>
        <authorList>
            <consortium name="DOE Joint Genome Institute"/>
            <person name="Looney B.P."/>
            <person name="Miyauchi S."/>
            <person name="Morin E."/>
            <person name="Drula E."/>
            <person name="Courty P.E."/>
            <person name="Chicoki N."/>
            <person name="Fauchery L."/>
            <person name="Kohler A."/>
            <person name="Kuo A."/>
            <person name="LaButti K."/>
            <person name="Pangilinan J."/>
            <person name="Lipzen A."/>
            <person name="Riley R."/>
            <person name="Andreopoulos W."/>
            <person name="He G."/>
            <person name="Johnson J."/>
            <person name="Barry K.W."/>
            <person name="Grigoriev I.V."/>
            <person name="Nagy L."/>
            <person name="Hibbett D."/>
            <person name="Henrissat B."/>
            <person name="Matheny P.B."/>
            <person name="Labbe J."/>
            <person name="Martin A.F."/>
        </authorList>
    </citation>
    <scope>NUCLEOTIDE SEQUENCE</scope>
    <source>
        <strain evidence="1">BPL698</strain>
    </source>
</reference>
<evidence type="ECO:0000313" key="1">
    <source>
        <dbReference type="EMBL" id="KAI9509026.1"/>
    </source>
</evidence>
<feature type="non-terminal residue" evidence="1">
    <location>
        <position position="1"/>
    </location>
</feature>
<keyword evidence="2" id="KW-1185">Reference proteome</keyword>
<accession>A0ACC0UCQ6</accession>
<feature type="non-terminal residue" evidence="1">
    <location>
        <position position="159"/>
    </location>
</feature>
<name>A0ACC0UCQ6_9AGAM</name>
<protein>
    <submittedName>
        <fullName evidence="1">Uncharacterized protein</fullName>
    </submittedName>
</protein>
<gene>
    <name evidence="1" type="ORF">F5148DRAFT_1190694</name>
</gene>
<sequence length="159" mass="15861">IPVHHSFNSFTHYDMSTDNKVTAEGTHPSGAAGLKKTISGIGGKAAGAVNVIHGAGEIIRGEVLEAADRGRGVGKGSAIAAAGRDEVERGLRKLEGKPATTSAAGAAPDNNRGGVDDGGSAASRWGQTSPRAPATAPRADSTAEKAKVDPPVNEAVGSC</sequence>
<dbReference type="EMBL" id="JAGFNK010000073">
    <property type="protein sequence ID" value="KAI9509026.1"/>
    <property type="molecule type" value="Genomic_DNA"/>
</dbReference>
<dbReference type="Proteomes" id="UP001207468">
    <property type="component" value="Unassembled WGS sequence"/>
</dbReference>
<evidence type="ECO:0000313" key="2">
    <source>
        <dbReference type="Proteomes" id="UP001207468"/>
    </source>
</evidence>
<organism evidence="1 2">
    <name type="scientific">Russula earlei</name>
    <dbReference type="NCBI Taxonomy" id="71964"/>
    <lineage>
        <taxon>Eukaryota</taxon>
        <taxon>Fungi</taxon>
        <taxon>Dikarya</taxon>
        <taxon>Basidiomycota</taxon>
        <taxon>Agaricomycotina</taxon>
        <taxon>Agaricomycetes</taxon>
        <taxon>Russulales</taxon>
        <taxon>Russulaceae</taxon>
        <taxon>Russula</taxon>
    </lineage>
</organism>
<comment type="caution">
    <text evidence="1">The sequence shown here is derived from an EMBL/GenBank/DDBJ whole genome shotgun (WGS) entry which is preliminary data.</text>
</comment>